<evidence type="ECO:0000256" key="1">
    <source>
        <dbReference type="SAM" id="MobiDB-lite"/>
    </source>
</evidence>
<dbReference type="RefSeq" id="XP_003109492.2">
    <property type="nucleotide sequence ID" value="XM_003109444.2"/>
</dbReference>
<protein>
    <submittedName>
        <fullName evidence="3">Uncharacterized protein</fullName>
    </submittedName>
</protein>
<feature type="transmembrane region" description="Helical" evidence="2">
    <location>
        <begin position="126"/>
        <end position="144"/>
    </location>
</feature>
<organism evidence="3 4">
    <name type="scientific">Caenorhabditis remanei</name>
    <name type="common">Caenorhabditis vulgaris</name>
    <dbReference type="NCBI Taxonomy" id="31234"/>
    <lineage>
        <taxon>Eukaryota</taxon>
        <taxon>Metazoa</taxon>
        <taxon>Ecdysozoa</taxon>
        <taxon>Nematoda</taxon>
        <taxon>Chromadorea</taxon>
        <taxon>Rhabditida</taxon>
        <taxon>Rhabditina</taxon>
        <taxon>Rhabditomorpha</taxon>
        <taxon>Rhabditoidea</taxon>
        <taxon>Rhabditidae</taxon>
        <taxon>Peloderinae</taxon>
        <taxon>Caenorhabditis</taxon>
    </lineage>
</organism>
<accession>A0A6A5FX92</accession>
<keyword evidence="2" id="KW-0472">Membrane</keyword>
<feature type="compositionally biased region" description="Polar residues" evidence="1">
    <location>
        <begin position="54"/>
        <end position="85"/>
    </location>
</feature>
<comment type="caution">
    <text evidence="3">The sequence shown here is derived from an EMBL/GenBank/DDBJ whole genome shotgun (WGS) entry which is preliminary data.</text>
</comment>
<dbReference type="PANTHER" id="PTHR34851">
    <property type="entry name" value="PROTEIN CBG05235-RELATED"/>
    <property type="match status" value="1"/>
</dbReference>
<dbReference type="KEGG" id="crq:GCK72_023667"/>
<feature type="transmembrane region" description="Helical" evidence="2">
    <location>
        <begin position="156"/>
        <end position="173"/>
    </location>
</feature>
<dbReference type="CTD" id="9803382"/>
<dbReference type="EMBL" id="WUAV01000006">
    <property type="protein sequence ID" value="KAF1747206.1"/>
    <property type="molecule type" value="Genomic_DNA"/>
</dbReference>
<reference evidence="3 4" key="1">
    <citation type="submission" date="2019-12" db="EMBL/GenBank/DDBJ databases">
        <title>Chromosome-level assembly of the Caenorhabditis remanei genome.</title>
        <authorList>
            <person name="Teterina A.A."/>
            <person name="Willis J.H."/>
            <person name="Phillips P.C."/>
        </authorList>
    </citation>
    <scope>NUCLEOTIDE SEQUENCE [LARGE SCALE GENOMIC DNA]</scope>
    <source>
        <strain evidence="3 4">PX506</strain>
        <tissue evidence="3">Whole organism</tissue>
    </source>
</reference>
<evidence type="ECO:0000313" key="4">
    <source>
        <dbReference type="Proteomes" id="UP000483820"/>
    </source>
</evidence>
<feature type="region of interest" description="Disordered" evidence="1">
    <location>
        <begin position="1"/>
        <end position="90"/>
    </location>
</feature>
<gene>
    <name evidence="3" type="ORF">GCK72_023667</name>
</gene>
<dbReference type="PANTHER" id="PTHR34851:SF3">
    <property type="entry name" value="MARVEL DOMAIN-CONTAINING PROTEIN"/>
    <property type="match status" value="1"/>
</dbReference>
<proteinExistence type="predicted"/>
<sequence length="291" mass="32923">MARNARTQPCPTPVPAPTVAQIPSIRIERTKDRDEISEEILSAPKPTPPPRTVTYGNTLMPSSSRTPRQPRQTSLRSHANGNENGNGVMKTPQRETVVSLGFTEDPIPPSHYCCNTCHIRKACRTVAIFAIIGFIINIVLYFMGISKLGLNGYLEAFLLIFDGISLVTLLCGVSKQRSGLLKPYLFYNTIWNFGMVILFLVFVYHMLKGTSDVSRNILENVKALRTNPDEYHFRSRESFTTAVLVTLGVMAAMALVIIINCIFLHVVFRTFQFFAYQEDKRREEMDKKERL</sequence>
<evidence type="ECO:0000256" key="2">
    <source>
        <dbReference type="SAM" id="Phobius"/>
    </source>
</evidence>
<name>A0A6A5FX92_CAERE</name>
<evidence type="ECO:0000313" key="3">
    <source>
        <dbReference type="EMBL" id="KAF1747206.1"/>
    </source>
</evidence>
<keyword evidence="2" id="KW-1133">Transmembrane helix</keyword>
<dbReference type="AlphaFoldDB" id="A0A6A5FX92"/>
<dbReference type="Proteomes" id="UP000483820">
    <property type="component" value="Chromosome X"/>
</dbReference>
<dbReference type="GeneID" id="9803382"/>
<feature type="transmembrane region" description="Helical" evidence="2">
    <location>
        <begin position="242"/>
        <end position="268"/>
    </location>
</feature>
<feature type="transmembrane region" description="Helical" evidence="2">
    <location>
        <begin position="185"/>
        <end position="207"/>
    </location>
</feature>
<keyword evidence="2" id="KW-0812">Transmembrane</keyword>